<evidence type="ECO:0000313" key="2">
    <source>
        <dbReference type="Proteomes" id="UP000238338"/>
    </source>
</evidence>
<reference evidence="1 2" key="1">
    <citation type="submission" date="2018-02" db="EMBL/GenBank/DDBJ databases">
        <title>Genomic Encyclopedia of Archaeal and Bacterial Type Strains, Phase II (KMG-II): from individual species to whole genera.</title>
        <authorList>
            <person name="Goeker M."/>
        </authorList>
    </citation>
    <scope>NUCLEOTIDE SEQUENCE [LARGE SCALE GENOMIC DNA]</scope>
    <source>
        <strain evidence="1 2">DSM 18921</strain>
    </source>
</reference>
<comment type="caution">
    <text evidence="1">The sequence shown here is derived from an EMBL/GenBank/DDBJ whole genome shotgun (WGS) entry which is preliminary data.</text>
</comment>
<accession>A0A2S8S7H7</accession>
<dbReference type="RefSeq" id="WP_146111590.1">
    <property type="nucleotide sequence ID" value="NZ_PVEP01000004.1"/>
</dbReference>
<keyword evidence="2" id="KW-1185">Reference proteome</keyword>
<protein>
    <submittedName>
        <fullName evidence="1">Uncharacterized protein</fullName>
    </submittedName>
</protein>
<dbReference type="Proteomes" id="UP000238338">
    <property type="component" value="Unassembled WGS sequence"/>
</dbReference>
<proteinExistence type="predicted"/>
<organism evidence="1 2">
    <name type="scientific">Albidovulum denitrificans</name>
    <dbReference type="NCBI Taxonomy" id="404881"/>
    <lineage>
        <taxon>Bacteria</taxon>
        <taxon>Pseudomonadati</taxon>
        <taxon>Pseudomonadota</taxon>
        <taxon>Alphaproteobacteria</taxon>
        <taxon>Rhodobacterales</taxon>
        <taxon>Paracoccaceae</taxon>
        <taxon>Albidovulum</taxon>
    </lineage>
</organism>
<dbReference type="AlphaFoldDB" id="A0A2S8S7H7"/>
<name>A0A2S8S7H7_9RHOB</name>
<evidence type="ECO:0000313" key="1">
    <source>
        <dbReference type="EMBL" id="PQV56734.1"/>
    </source>
</evidence>
<dbReference type="OrthoDB" id="7868749at2"/>
<gene>
    <name evidence="1" type="ORF">LX70_02307</name>
</gene>
<dbReference type="EMBL" id="PVEP01000004">
    <property type="protein sequence ID" value="PQV56734.1"/>
    <property type="molecule type" value="Genomic_DNA"/>
</dbReference>
<sequence>MRLFMGFLVVLVIVAGVAMLTRPGEAAFDAMLKEAVQQKIATTDIDSQGDDVIGTVALIGCKLQPTDCVAILRDMLDVTVKDHTLYTSYAVKGLKRETTCTGAFTKIWCQRPVMGD</sequence>